<evidence type="ECO:0000313" key="3">
    <source>
        <dbReference type="WBParaSite" id="maker-unitig_37339-snap-gene-0.2-mRNA-1"/>
    </source>
</evidence>
<dbReference type="AlphaFoldDB" id="A0A1I8FJA4"/>
<organism evidence="2 3">
    <name type="scientific">Macrostomum lignano</name>
    <dbReference type="NCBI Taxonomy" id="282301"/>
    <lineage>
        <taxon>Eukaryota</taxon>
        <taxon>Metazoa</taxon>
        <taxon>Spiralia</taxon>
        <taxon>Lophotrochozoa</taxon>
        <taxon>Platyhelminthes</taxon>
        <taxon>Rhabditophora</taxon>
        <taxon>Macrostomorpha</taxon>
        <taxon>Macrostomida</taxon>
        <taxon>Macrostomidae</taxon>
        <taxon>Macrostomum</taxon>
    </lineage>
</organism>
<dbReference type="WBParaSite" id="maker-unitig_37339-snap-gene-0.2-mRNA-1">
    <property type="protein sequence ID" value="maker-unitig_37339-snap-gene-0.2-mRNA-1"/>
    <property type="gene ID" value="maker-unitig_37339-snap-gene-0.2"/>
</dbReference>
<keyword evidence="2" id="KW-1185">Reference proteome</keyword>
<accession>A0A1I8FJA4</accession>
<dbReference type="Proteomes" id="UP000095280">
    <property type="component" value="Unplaced"/>
</dbReference>
<evidence type="ECO:0000256" key="1">
    <source>
        <dbReference type="SAM" id="MobiDB-lite"/>
    </source>
</evidence>
<evidence type="ECO:0000313" key="2">
    <source>
        <dbReference type="Proteomes" id="UP000095280"/>
    </source>
</evidence>
<sequence>MMTATPTAGCRTKARRRCLQLRGNWSGRNRAAARHPTSGSRQPRR</sequence>
<proteinExistence type="predicted"/>
<feature type="region of interest" description="Disordered" evidence="1">
    <location>
        <begin position="21"/>
        <end position="45"/>
    </location>
</feature>
<reference evidence="3" key="1">
    <citation type="submission" date="2016-11" db="UniProtKB">
        <authorList>
            <consortium name="WormBaseParasite"/>
        </authorList>
    </citation>
    <scope>IDENTIFICATION</scope>
</reference>
<name>A0A1I8FJA4_9PLAT</name>
<protein>
    <submittedName>
        <fullName evidence="3">Uncharacterized protein</fullName>
    </submittedName>
</protein>